<dbReference type="EMBL" id="JBIVGG010000016">
    <property type="protein sequence ID" value="MFJ4083830.1"/>
    <property type="molecule type" value="Genomic_DNA"/>
</dbReference>
<dbReference type="RefSeq" id="WP_402075411.1">
    <property type="nucleotide sequence ID" value="NZ_JBIVGG010000016.1"/>
</dbReference>
<feature type="region of interest" description="Disordered" evidence="1">
    <location>
        <begin position="24"/>
        <end position="51"/>
    </location>
</feature>
<evidence type="ECO:0000256" key="1">
    <source>
        <dbReference type="SAM" id="MobiDB-lite"/>
    </source>
</evidence>
<gene>
    <name evidence="2" type="ORF">ACIP2Z_33375</name>
</gene>
<reference evidence="2 3" key="1">
    <citation type="submission" date="2024-10" db="EMBL/GenBank/DDBJ databases">
        <title>The Natural Products Discovery Center: Release of the First 8490 Sequenced Strains for Exploring Actinobacteria Biosynthetic Diversity.</title>
        <authorList>
            <person name="Kalkreuter E."/>
            <person name="Kautsar S.A."/>
            <person name="Yang D."/>
            <person name="Bader C.D."/>
            <person name="Teijaro C.N."/>
            <person name="Fluegel L."/>
            <person name="Davis C.M."/>
            <person name="Simpson J.R."/>
            <person name="Lauterbach L."/>
            <person name="Steele A.D."/>
            <person name="Gui C."/>
            <person name="Meng S."/>
            <person name="Li G."/>
            <person name="Viehrig K."/>
            <person name="Ye F."/>
            <person name="Su P."/>
            <person name="Kiefer A.F."/>
            <person name="Nichols A."/>
            <person name="Cepeda A.J."/>
            <person name="Yan W."/>
            <person name="Fan B."/>
            <person name="Jiang Y."/>
            <person name="Adhikari A."/>
            <person name="Zheng C.-J."/>
            <person name="Schuster L."/>
            <person name="Cowan T.M."/>
            <person name="Smanski M.J."/>
            <person name="Chevrette M.G."/>
            <person name="De Carvalho L.P.S."/>
            <person name="Shen B."/>
        </authorList>
    </citation>
    <scope>NUCLEOTIDE SEQUENCE [LARGE SCALE GENOMIC DNA]</scope>
    <source>
        <strain evidence="2 3">NPDC089932</strain>
    </source>
</reference>
<accession>A0ABW8FP25</accession>
<dbReference type="Proteomes" id="UP001617511">
    <property type="component" value="Unassembled WGS sequence"/>
</dbReference>
<feature type="compositionally biased region" description="Low complexity" evidence="1">
    <location>
        <begin position="29"/>
        <end position="43"/>
    </location>
</feature>
<keyword evidence="3" id="KW-1185">Reference proteome</keyword>
<comment type="caution">
    <text evidence="2">The sequence shown here is derived from an EMBL/GenBank/DDBJ whole genome shotgun (WGS) entry which is preliminary data.</text>
</comment>
<evidence type="ECO:0000313" key="2">
    <source>
        <dbReference type="EMBL" id="MFJ4083830.1"/>
    </source>
</evidence>
<name>A0ABW8FP25_9ACTN</name>
<organism evidence="2 3">
    <name type="scientific">Streptomyces iakyrus</name>
    <dbReference type="NCBI Taxonomy" id="68219"/>
    <lineage>
        <taxon>Bacteria</taxon>
        <taxon>Bacillati</taxon>
        <taxon>Actinomycetota</taxon>
        <taxon>Actinomycetes</taxon>
        <taxon>Kitasatosporales</taxon>
        <taxon>Streptomycetaceae</taxon>
        <taxon>Streptomyces</taxon>
    </lineage>
</organism>
<evidence type="ECO:0000313" key="3">
    <source>
        <dbReference type="Proteomes" id="UP001617511"/>
    </source>
</evidence>
<sequence>MAALAVATVLLPLVAGCGGSHDDDAAPDAKGAQATAGQPGAGKSADQGSGDFPDKGVIVTASCSVPASNPASVTVTGWDPTTWRRTVSRTFTVPAEAVVAEADDVASPLVELCADNFPGVGTSEEGPRAVAATRLRQLFDKDFSRMAVVLIDRETEATGVGFVDTSGKLTKLSGEQSADFGDTPREENAVFAQDGSAVWFTETDSSDRVRIASRSVSGDHAVTEQGGGDGRYMDEAGLALAGDPVRGLFGKEVRVSHDGRRATTFITGRGFNVADVPQRSALFKVGGAKATGIPYEADCYPYGWVDDVTVLCGPRLDKADDPERRNSFWTLDTSRLDGTADLPKGAKGALGDPIIPATDRKNTVRAISADGKRLIFASLQGTRLEFFVSAIAPGASPKKIAAGGADKALGVGDVLEWR</sequence>
<proteinExistence type="predicted"/>
<protein>
    <recommendedName>
        <fullName evidence="4">Lipoprotein</fullName>
    </recommendedName>
</protein>
<evidence type="ECO:0008006" key="4">
    <source>
        <dbReference type="Google" id="ProtNLM"/>
    </source>
</evidence>